<gene>
    <name evidence="6" type="ORF">QCA50_011441</name>
</gene>
<protein>
    <recommendedName>
        <fullName evidence="5">MYND-type domain-containing protein</fullName>
    </recommendedName>
</protein>
<proteinExistence type="predicted"/>
<organism evidence="6 7">
    <name type="scientific">Cerrena zonata</name>
    <dbReference type="NCBI Taxonomy" id="2478898"/>
    <lineage>
        <taxon>Eukaryota</taxon>
        <taxon>Fungi</taxon>
        <taxon>Dikarya</taxon>
        <taxon>Basidiomycota</taxon>
        <taxon>Agaricomycotina</taxon>
        <taxon>Agaricomycetes</taxon>
        <taxon>Polyporales</taxon>
        <taxon>Cerrenaceae</taxon>
        <taxon>Cerrena</taxon>
    </lineage>
</organism>
<dbReference type="Gene3D" id="6.10.140.2220">
    <property type="match status" value="1"/>
</dbReference>
<sequence>MENFQPPKHLISDFGELFTHDTTGVEDTLAYCSFRTNTCTTYDEATSIPEALGRYAPQIAARSYDEVSASAVLDNSSDLLEAGIRKWTGAGTTQDLDAAERWWLQILTAADHPKQAVSRRVRAHALSCLAASQWEKRTDDNNQSWNIDAVERAGFFADGAASFGFISPTVLLVGSRVKEIINAPTLPGVDYRGHLQRFRNFDFLLAAVARREKEMMAETLNHNVKVSKAPNAYRCAAPGCGIEATKKSGLLRCAGRCPIEIKPSYCSKECQKAHWRAHRPLCKPNAASNDSSQDPEDVISISTASMERIDHRTKGKEHSLDMPAPGGKTIKMTSTTMSPAFMKELRDTIDVELIKGEL</sequence>
<name>A0AAW0G1L9_9APHY</name>
<reference evidence="6 7" key="1">
    <citation type="submission" date="2022-09" db="EMBL/GenBank/DDBJ databases">
        <authorList>
            <person name="Palmer J.M."/>
        </authorList>
    </citation>
    <scope>NUCLEOTIDE SEQUENCE [LARGE SCALE GENOMIC DNA]</scope>
    <source>
        <strain evidence="6 7">DSM 7382</strain>
    </source>
</reference>
<comment type="caution">
    <text evidence="6">The sequence shown here is derived from an EMBL/GenBank/DDBJ whole genome shotgun (WGS) entry which is preliminary data.</text>
</comment>
<keyword evidence="2 4" id="KW-0863">Zinc-finger</keyword>
<evidence type="ECO:0000256" key="1">
    <source>
        <dbReference type="ARBA" id="ARBA00022723"/>
    </source>
</evidence>
<keyword evidence="7" id="KW-1185">Reference proteome</keyword>
<dbReference type="AlphaFoldDB" id="A0AAW0G1L9"/>
<keyword evidence="1" id="KW-0479">Metal-binding</keyword>
<accession>A0AAW0G1L9</accession>
<dbReference type="PROSITE" id="PS50865">
    <property type="entry name" value="ZF_MYND_2"/>
    <property type="match status" value="1"/>
</dbReference>
<dbReference type="EMBL" id="JASBNA010000020">
    <property type="protein sequence ID" value="KAK7685574.1"/>
    <property type="molecule type" value="Genomic_DNA"/>
</dbReference>
<feature type="domain" description="MYND-type" evidence="5">
    <location>
        <begin position="237"/>
        <end position="282"/>
    </location>
</feature>
<evidence type="ECO:0000313" key="6">
    <source>
        <dbReference type="EMBL" id="KAK7685574.1"/>
    </source>
</evidence>
<keyword evidence="3" id="KW-0862">Zinc</keyword>
<evidence type="ECO:0000256" key="3">
    <source>
        <dbReference type="ARBA" id="ARBA00022833"/>
    </source>
</evidence>
<dbReference type="Pfam" id="PF01753">
    <property type="entry name" value="zf-MYND"/>
    <property type="match status" value="1"/>
</dbReference>
<dbReference type="SUPFAM" id="SSF144232">
    <property type="entry name" value="HIT/MYND zinc finger-like"/>
    <property type="match status" value="1"/>
</dbReference>
<dbReference type="GO" id="GO:0008270">
    <property type="term" value="F:zinc ion binding"/>
    <property type="evidence" value="ECO:0007669"/>
    <property type="project" value="UniProtKB-KW"/>
</dbReference>
<evidence type="ECO:0000259" key="5">
    <source>
        <dbReference type="PROSITE" id="PS50865"/>
    </source>
</evidence>
<evidence type="ECO:0000313" key="7">
    <source>
        <dbReference type="Proteomes" id="UP001385951"/>
    </source>
</evidence>
<dbReference type="Proteomes" id="UP001385951">
    <property type="component" value="Unassembled WGS sequence"/>
</dbReference>
<evidence type="ECO:0000256" key="4">
    <source>
        <dbReference type="PROSITE-ProRule" id="PRU00134"/>
    </source>
</evidence>
<evidence type="ECO:0000256" key="2">
    <source>
        <dbReference type="ARBA" id="ARBA00022771"/>
    </source>
</evidence>
<dbReference type="InterPro" id="IPR002893">
    <property type="entry name" value="Znf_MYND"/>
</dbReference>